<evidence type="ECO:0000313" key="3">
    <source>
        <dbReference type="Proteomes" id="UP000321291"/>
    </source>
</evidence>
<sequence>MFKKNLRIAFRNFNKNKASAIINIIGLAVGISASLIIFLIVRYDFSFDHWQPENKQIYRVYTQIGIEGVNNGINLLAPQAIRQKVTGVSQVAHICDAGIFNYAKIKDGGSEAVVSKWDDLVLWIRTFKAARANPVESLKNE</sequence>
<keyword evidence="3" id="KW-1185">Reference proteome</keyword>
<name>A0A5B8VH12_9BACT</name>
<proteinExistence type="predicted"/>
<accession>A0A5B8VH12</accession>
<evidence type="ECO:0000313" key="2">
    <source>
        <dbReference type="EMBL" id="QEC70579.1"/>
    </source>
</evidence>
<organism evidence="2 3">
    <name type="scientific">Arachidicoccus ginsenosidivorans</name>
    <dbReference type="NCBI Taxonomy" id="496057"/>
    <lineage>
        <taxon>Bacteria</taxon>
        <taxon>Pseudomonadati</taxon>
        <taxon>Bacteroidota</taxon>
        <taxon>Chitinophagia</taxon>
        <taxon>Chitinophagales</taxon>
        <taxon>Chitinophagaceae</taxon>
        <taxon>Arachidicoccus</taxon>
    </lineage>
</organism>
<evidence type="ECO:0000256" key="1">
    <source>
        <dbReference type="SAM" id="Phobius"/>
    </source>
</evidence>
<dbReference type="OrthoDB" id="1451596at2"/>
<keyword evidence="1" id="KW-1133">Transmembrane helix</keyword>
<gene>
    <name evidence="2" type="ORF">FSB73_01535</name>
</gene>
<feature type="transmembrane region" description="Helical" evidence="1">
    <location>
        <begin position="20"/>
        <end position="41"/>
    </location>
</feature>
<dbReference type="RefSeq" id="WP_146779842.1">
    <property type="nucleotide sequence ID" value="NZ_CP042434.1"/>
</dbReference>
<dbReference type="KEGG" id="agi:FSB73_01535"/>
<protein>
    <recommendedName>
        <fullName evidence="4">ABC transporter permease</fullName>
    </recommendedName>
</protein>
<dbReference type="Proteomes" id="UP000321291">
    <property type="component" value="Chromosome"/>
</dbReference>
<evidence type="ECO:0008006" key="4">
    <source>
        <dbReference type="Google" id="ProtNLM"/>
    </source>
</evidence>
<keyword evidence="1" id="KW-0472">Membrane</keyword>
<reference evidence="2 3" key="1">
    <citation type="journal article" date="2017" name="Int. J. Syst. Evol. Microbiol.">
        <title>Arachidicoccus ginsenosidivorans sp. nov., with ginsenoside-converting activity isolated from ginseng cultivating soil.</title>
        <authorList>
            <person name="Siddiqi M.Z."/>
            <person name="Aslam Z."/>
            <person name="Im W.T."/>
        </authorList>
    </citation>
    <scope>NUCLEOTIDE SEQUENCE [LARGE SCALE GENOMIC DNA]</scope>
    <source>
        <strain evidence="2 3">Gsoil 809</strain>
    </source>
</reference>
<dbReference type="EMBL" id="CP042434">
    <property type="protein sequence ID" value="QEC70579.1"/>
    <property type="molecule type" value="Genomic_DNA"/>
</dbReference>
<keyword evidence="1" id="KW-0812">Transmembrane</keyword>
<dbReference type="AlphaFoldDB" id="A0A5B8VH12"/>